<accession>A0ABU2JH22</accession>
<dbReference type="InterPro" id="IPR051908">
    <property type="entry name" value="Ribosomal_N-acetyltransferase"/>
</dbReference>
<comment type="caution">
    <text evidence="2">The sequence shown here is derived from an EMBL/GenBank/DDBJ whole genome shotgun (WGS) entry which is preliminary data.</text>
</comment>
<dbReference type="EMBL" id="JAVREH010000084">
    <property type="protein sequence ID" value="MDT0264287.1"/>
    <property type="molecule type" value="Genomic_DNA"/>
</dbReference>
<evidence type="ECO:0000259" key="1">
    <source>
        <dbReference type="PROSITE" id="PS51186"/>
    </source>
</evidence>
<dbReference type="Proteomes" id="UP001183176">
    <property type="component" value="Unassembled WGS sequence"/>
</dbReference>
<protein>
    <submittedName>
        <fullName evidence="2">GNAT family N-acetyltransferase</fullName>
    </submittedName>
</protein>
<keyword evidence="3" id="KW-1185">Reference proteome</keyword>
<sequence>MASQAQPTLRVDELLLRPWEPADVPVLVAAYSDPAIQHWNFRSMTQAEAADYVSTANTSWTSETAASWAVTSVGNVVGRMSLRSIDLIQGLGTIAYWVTPAGRGRGVAPRGLRAVSTWALRELGLHRLELEHSTTNDASCRVAAKAGYTLESTKRSQALHADGWHDMHLHVLLDGDLPATATI</sequence>
<dbReference type="InterPro" id="IPR000182">
    <property type="entry name" value="GNAT_dom"/>
</dbReference>
<reference evidence="3" key="1">
    <citation type="submission" date="2023-07" db="EMBL/GenBank/DDBJ databases">
        <title>30 novel species of actinomycetes from the DSMZ collection.</title>
        <authorList>
            <person name="Nouioui I."/>
        </authorList>
    </citation>
    <scope>NUCLEOTIDE SEQUENCE [LARGE SCALE GENOMIC DNA]</scope>
    <source>
        <strain evidence="3">DSM 44399</strain>
    </source>
</reference>
<evidence type="ECO:0000313" key="3">
    <source>
        <dbReference type="Proteomes" id="UP001183176"/>
    </source>
</evidence>
<organism evidence="2 3">
    <name type="scientific">Jatrophihabitans lederbergiae</name>
    <dbReference type="NCBI Taxonomy" id="3075547"/>
    <lineage>
        <taxon>Bacteria</taxon>
        <taxon>Bacillati</taxon>
        <taxon>Actinomycetota</taxon>
        <taxon>Actinomycetes</taxon>
        <taxon>Jatrophihabitantales</taxon>
        <taxon>Jatrophihabitantaceae</taxon>
        <taxon>Jatrophihabitans</taxon>
    </lineage>
</organism>
<feature type="domain" description="N-acetyltransferase" evidence="1">
    <location>
        <begin position="14"/>
        <end position="178"/>
    </location>
</feature>
<dbReference type="RefSeq" id="WP_311425426.1">
    <property type="nucleotide sequence ID" value="NZ_JAVREH010000084.1"/>
</dbReference>
<gene>
    <name evidence="2" type="ORF">RM423_23260</name>
</gene>
<dbReference type="PANTHER" id="PTHR43441">
    <property type="entry name" value="RIBOSOMAL-PROTEIN-SERINE ACETYLTRANSFERASE"/>
    <property type="match status" value="1"/>
</dbReference>
<proteinExistence type="predicted"/>
<dbReference type="SUPFAM" id="SSF55729">
    <property type="entry name" value="Acyl-CoA N-acyltransferases (Nat)"/>
    <property type="match status" value="1"/>
</dbReference>
<dbReference type="PROSITE" id="PS51186">
    <property type="entry name" value="GNAT"/>
    <property type="match status" value="1"/>
</dbReference>
<dbReference type="InterPro" id="IPR016181">
    <property type="entry name" value="Acyl_CoA_acyltransferase"/>
</dbReference>
<dbReference type="Gene3D" id="3.40.630.30">
    <property type="match status" value="1"/>
</dbReference>
<dbReference type="Pfam" id="PF13302">
    <property type="entry name" value="Acetyltransf_3"/>
    <property type="match status" value="1"/>
</dbReference>
<dbReference type="CDD" id="cd04301">
    <property type="entry name" value="NAT_SF"/>
    <property type="match status" value="1"/>
</dbReference>
<evidence type="ECO:0000313" key="2">
    <source>
        <dbReference type="EMBL" id="MDT0264287.1"/>
    </source>
</evidence>
<name>A0ABU2JH22_9ACTN</name>
<dbReference type="PANTHER" id="PTHR43441:SF10">
    <property type="entry name" value="ACETYLTRANSFERASE"/>
    <property type="match status" value="1"/>
</dbReference>